<dbReference type="Pfam" id="PF00300">
    <property type="entry name" value="His_Phos_1"/>
    <property type="match status" value="1"/>
</dbReference>
<keyword evidence="5" id="KW-1185">Reference proteome</keyword>
<comment type="caution">
    <text evidence="4">The sequence shown here is derived from an EMBL/GenBank/DDBJ whole genome shotgun (WGS) entry which is preliminary data.</text>
</comment>
<evidence type="ECO:0000313" key="4">
    <source>
        <dbReference type="EMBL" id="MWB97776.1"/>
    </source>
</evidence>
<dbReference type="SUPFAM" id="SSF53254">
    <property type="entry name" value="Phosphoglycerate mutase-like"/>
    <property type="match status" value="1"/>
</dbReference>
<dbReference type="InterPro" id="IPR013078">
    <property type="entry name" value="His_Pase_superF_clade-1"/>
</dbReference>
<dbReference type="InterPro" id="IPR050275">
    <property type="entry name" value="PGM_Phosphatase"/>
</dbReference>
<dbReference type="PANTHER" id="PTHR48100:SF1">
    <property type="entry name" value="HISTIDINE PHOSPHATASE FAMILY PROTEIN-RELATED"/>
    <property type="match status" value="1"/>
</dbReference>
<dbReference type="RefSeq" id="WP_160423122.1">
    <property type="nucleotide sequence ID" value="NZ_WSTA01000012.1"/>
</dbReference>
<dbReference type="Gene3D" id="3.40.50.1240">
    <property type="entry name" value="Phosphoglycerate mutase-like"/>
    <property type="match status" value="1"/>
</dbReference>
<dbReference type="CDD" id="cd07067">
    <property type="entry name" value="HP_PGM_like"/>
    <property type="match status" value="1"/>
</dbReference>
<dbReference type="InterPro" id="IPR029033">
    <property type="entry name" value="His_PPase_superfam"/>
</dbReference>
<feature type="binding site" evidence="3">
    <location>
        <position position="65"/>
    </location>
    <ligand>
        <name>substrate</name>
    </ligand>
</feature>
<reference evidence="4 5" key="1">
    <citation type="submission" date="2019-12" db="EMBL/GenBank/DDBJ databases">
        <authorList>
            <person name="Kim Y.S."/>
        </authorList>
    </citation>
    <scope>NUCLEOTIDE SEQUENCE [LARGE SCALE GENOMIC DNA]</scope>
    <source>
        <strain evidence="4 5">MMS17-SY077</strain>
    </source>
</reference>
<dbReference type="EMBL" id="WSTA01000012">
    <property type="protein sequence ID" value="MWB97776.1"/>
    <property type="molecule type" value="Genomic_DNA"/>
</dbReference>
<gene>
    <name evidence="4" type="ORF">GB864_04315</name>
</gene>
<dbReference type="PROSITE" id="PS00175">
    <property type="entry name" value="PG_MUTASE"/>
    <property type="match status" value="1"/>
</dbReference>
<evidence type="ECO:0000256" key="1">
    <source>
        <dbReference type="ARBA" id="ARBA00023152"/>
    </source>
</evidence>
<evidence type="ECO:0000256" key="3">
    <source>
        <dbReference type="PIRSR" id="PIRSR613078-2"/>
    </source>
</evidence>
<keyword evidence="2" id="KW-0413">Isomerase</keyword>
<dbReference type="GO" id="GO:0005737">
    <property type="term" value="C:cytoplasm"/>
    <property type="evidence" value="ECO:0007669"/>
    <property type="project" value="TreeGrafter"/>
</dbReference>
<dbReference type="Proteomes" id="UP000438182">
    <property type="component" value="Unassembled WGS sequence"/>
</dbReference>
<name>A0A6I4NTK7_9MICO</name>
<keyword evidence="1" id="KW-0324">Glycolysis</keyword>
<proteinExistence type="predicted"/>
<evidence type="ECO:0000313" key="5">
    <source>
        <dbReference type="Proteomes" id="UP000438182"/>
    </source>
</evidence>
<dbReference type="PANTHER" id="PTHR48100">
    <property type="entry name" value="BROAD-SPECIFICITY PHOSPHATASE YOR283W-RELATED"/>
    <property type="match status" value="1"/>
</dbReference>
<feature type="binding site" evidence="3">
    <location>
        <begin position="15"/>
        <end position="22"/>
    </location>
    <ligand>
        <name>substrate</name>
    </ligand>
</feature>
<dbReference type="SMART" id="SM00855">
    <property type="entry name" value="PGAM"/>
    <property type="match status" value="1"/>
</dbReference>
<dbReference type="AlphaFoldDB" id="A0A6I4NTK7"/>
<evidence type="ECO:0000256" key="2">
    <source>
        <dbReference type="ARBA" id="ARBA00023235"/>
    </source>
</evidence>
<sequence length="205" mass="21519">MDATGDGAQRLYLIRHGQTALNAAGRLRGLADPPLDAHGHAQAARLGERFAGSGAVAVYSSPLQRAVQTAEAVAGPLGLAPIVDADFNDRDYGQWTGQVRLEVVAAFGRVDDAPGVEKKATVLVRARPAVERVLDAHPGGDVVVVTHDVVIRQVVHAIDPRAPHGHLRTATWTLLERDADGAWTVHEVGRRGALPGAGDSPPSDA</sequence>
<protein>
    <submittedName>
        <fullName evidence="4">Histidine phosphatase family protein</fullName>
    </submittedName>
</protein>
<dbReference type="GO" id="GO:0016791">
    <property type="term" value="F:phosphatase activity"/>
    <property type="evidence" value="ECO:0007669"/>
    <property type="project" value="TreeGrafter"/>
</dbReference>
<accession>A0A6I4NTK7</accession>
<dbReference type="InterPro" id="IPR001345">
    <property type="entry name" value="PG/BPGM_mutase_AS"/>
</dbReference>
<organism evidence="4 5">
    <name type="scientific">Agromyces seonyuensis</name>
    <dbReference type="NCBI Taxonomy" id="2662446"/>
    <lineage>
        <taxon>Bacteria</taxon>
        <taxon>Bacillati</taxon>
        <taxon>Actinomycetota</taxon>
        <taxon>Actinomycetes</taxon>
        <taxon>Micrococcales</taxon>
        <taxon>Microbacteriaceae</taxon>
        <taxon>Agromyces</taxon>
    </lineage>
</organism>